<dbReference type="AlphaFoldDB" id="H6SLQ1"/>
<evidence type="ECO:0000313" key="1">
    <source>
        <dbReference type="EMBL" id="CCG08916.1"/>
    </source>
</evidence>
<dbReference type="EMBL" id="HE663493">
    <property type="protein sequence ID" value="CCG08916.1"/>
    <property type="molecule type" value="Genomic_DNA"/>
</dbReference>
<sequence length="47" mass="5066">MTLALTGSSLVDLALVAVFLGALAASLRPTPAPVPVRRRRQVRRRPD</sequence>
<keyword evidence="2" id="KW-1185">Reference proteome</keyword>
<reference evidence="1 2" key="1">
    <citation type="submission" date="2012-02" db="EMBL/GenBank/DDBJ databases">
        <title>Shotgun genome sequence of Phaeospirillum photometricum DSM 122.</title>
        <authorList>
            <person name="Duquesne K."/>
            <person name="Sturgis J."/>
        </authorList>
    </citation>
    <scope>NUCLEOTIDE SEQUENCE [LARGE SCALE GENOMIC DNA]</scope>
    <source>
        <strain evidence="2">DSM122</strain>
    </source>
</reference>
<proteinExistence type="predicted"/>
<dbReference type="Proteomes" id="UP000033220">
    <property type="component" value="Chromosome DSM 122"/>
</dbReference>
<protein>
    <submittedName>
        <fullName evidence="1">Uncharacterized protein</fullName>
    </submittedName>
</protein>
<dbReference type="RefSeq" id="WP_014415550.1">
    <property type="nucleotide sequence ID" value="NC_017059.1"/>
</dbReference>
<dbReference type="HOGENOM" id="CLU_3172610_0_0_5"/>
<gene>
    <name evidence="1" type="ORF">RSPPHO_02290</name>
</gene>
<dbReference type="KEGG" id="rpm:RSPPHO_02290"/>
<accession>H6SLQ1</accession>
<evidence type="ECO:0000313" key="2">
    <source>
        <dbReference type="Proteomes" id="UP000033220"/>
    </source>
</evidence>
<name>H6SLQ1_PARPM</name>
<organism evidence="1 2">
    <name type="scientific">Pararhodospirillum photometricum DSM 122</name>
    <dbReference type="NCBI Taxonomy" id="1150469"/>
    <lineage>
        <taxon>Bacteria</taxon>
        <taxon>Pseudomonadati</taxon>
        <taxon>Pseudomonadota</taxon>
        <taxon>Alphaproteobacteria</taxon>
        <taxon>Rhodospirillales</taxon>
        <taxon>Rhodospirillaceae</taxon>
        <taxon>Pararhodospirillum</taxon>
    </lineage>
</organism>
<dbReference type="PATRIC" id="fig|1150469.3.peg.2577"/>